<evidence type="ECO:0000313" key="5">
    <source>
        <dbReference type="EMBL" id="OWM82635.1"/>
    </source>
</evidence>
<proteinExistence type="inferred from homology"/>
<dbReference type="EMBL" id="MTKT01002011">
    <property type="protein sequence ID" value="OWM82635.1"/>
    <property type="molecule type" value="Genomic_DNA"/>
</dbReference>
<dbReference type="AlphaFoldDB" id="A0A218XBN6"/>
<comment type="subunit">
    <text evidence="2 4">Homodimer.</text>
</comment>
<keyword evidence="3 4" id="KW-0964">Secreted</keyword>
<evidence type="ECO:0000313" key="6">
    <source>
        <dbReference type="Proteomes" id="UP000197138"/>
    </source>
</evidence>
<gene>
    <name evidence="8 9" type="primary">LOC116206927</name>
    <name evidence="5" type="ORF">CDL15_Pgr002210</name>
</gene>
<dbReference type="GeneID" id="116206927"/>
<dbReference type="InterPro" id="IPR004265">
    <property type="entry name" value="Dirigent"/>
</dbReference>
<reference evidence="5" key="2">
    <citation type="submission" date="2017-06" db="EMBL/GenBank/DDBJ databases">
        <title>The pomegranate genome and the genomics of punicalagin biosynthesis.</title>
        <authorList>
            <person name="Xu C."/>
        </authorList>
    </citation>
    <scope>NUCLEOTIDE SEQUENCE [LARGE SCALE GENOMIC DNA]</scope>
    <source>
        <tissue evidence="5">Fresh leaf</tissue>
    </source>
</reference>
<evidence type="ECO:0000256" key="4">
    <source>
        <dbReference type="RuleBase" id="RU363099"/>
    </source>
</evidence>
<comment type="subcellular location">
    <subcellularLocation>
        <location evidence="4">Secreted</location>
        <location evidence="4">Extracellular space</location>
        <location evidence="4">Apoplast</location>
    </subcellularLocation>
</comment>
<evidence type="ECO:0000256" key="3">
    <source>
        <dbReference type="ARBA" id="ARBA00022525"/>
    </source>
</evidence>
<dbReference type="OrthoDB" id="1864232at2759"/>
<reference evidence="6" key="1">
    <citation type="journal article" date="2017" name="Plant J.">
        <title>The pomegranate (Punica granatum L.) genome and the genomics of punicalagin biosynthesis.</title>
        <authorList>
            <person name="Qin G."/>
            <person name="Xu C."/>
            <person name="Ming R."/>
            <person name="Tang H."/>
            <person name="Guyot R."/>
            <person name="Kramer E.M."/>
            <person name="Hu Y."/>
            <person name="Yi X."/>
            <person name="Qi Y."/>
            <person name="Xu X."/>
            <person name="Gao Z."/>
            <person name="Pan H."/>
            <person name="Jian J."/>
            <person name="Tian Y."/>
            <person name="Yue Z."/>
            <person name="Xu Y."/>
        </authorList>
    </citation>
    <scope>NUCLEOTIDE SEQUENCE [LARGE SCALE GENOMIC DNA]</scope>
    <source>
        <strain evidence="6">cv. Dabenzi</strain>
    </source>
</reference>
<protein>
    <recommendedName>
        <fullName evidence="4">Dirigent protein</fullName>
    </recommendedName>
</protein>
<reference evidence="7" key="3">
    <citation type="journal article" date="2020" name="Plant Biotechnol. J.">
        <title>The pomegranate (Punica granatum L.) draft genome dissects genetic divergence between soft- and hard-seeded cultivars.</title>
        <authorList>
            <person name="Luo X."/>
            <person name="Li H."/>
            <person name="Wu Z."/>
            <person name="Yao W."/>
            <person name="Zhao P."/>
            <person name="Cao D."/>
            <person name="Yu H."/>
            <person name="Li K."/>
            <person name="Poudel K."/>
            <person name="Zhao D."/>
            <person name="Zhang F."/>
            <person name="Xia X."/>
            <person name="Chen L."/>
            <person name="Wang Q."/>
            <person name="Jing D."/>
            <person name="Cao S."/>
        </authorList>
    </citation>
    <scope>NUCLEOTIDE SEQUENCE [LARGE SCALE GENOMIC DNA]</scope>
</reference>
<keyword evidence="4" id="KW-0732">Signal</keyword>
<dbReference type="GO" id="GO:0009699">
    <property type="term" value="P:phenylpropanoid biosynthetic process"/>
    <property type="evidence" value="ECO:0007669"/>
    <property type="project" value="UniProtKB-ARBA"/>
</dbReference>
<name>A0A218XBN6_PUNGR</name>
<dbReference type="InterPro" id="IPR044859">
    <property type="entry name" value="Allene_oxi_cyc_Dirigent"/>
</dbReference>
<dbReference type="Proteomes" id="UP000197138">
    <property type="component" value="Unassembled WGS sequence"/>
</dbReference>
<evidence type="ECO:0000313" key="8">
    <source>
        <dbReference type="RefSeq" id="XP_031395627.1"/>
    </source>
</evidence>
<feature type="signal peptide" evidence="4">
    <location>
        <begin position="1"/>
        <end position="25"/>
    </location>
</feature>
<comment type="function">
    <text evidence="4">Dirigent proteins impart stereoselectivity on the phenoxy radical-coupling reaction, yielding optically active lignans from two molecules of coniferyl alcohol in the biosynthesis of lignans, flavonolignans, and alkaloids and thus plays a central role in plant secondary metabolism.</text>
</comment>
<organism evidence="5 6">
    <name type="scientific">Punica granatum</name>
    <name type="common">Pomegranate</name>
    <dbReference type="NCBI Taxonomy" id="22663"/>
    <lineage>
        <taxon>Eukaryota</taxon>
        <taxon>Viridiplantae</taxon>
        <taxon>Streptophyta</taxon>
        <taxon>Embryophyta</taxon>
        <taxon>Tracheophyta</taxon>
        <taxon>Spermatophyta</taxon>
        <taxon>Magnoliopsida</taxon>
        <taxon>eudicotyledons</taxon>
        <taxon>Gunneridae</taxon>
        <taxon>Pentapetalae</taxon>
        <taxon>rosids</taxon>
        <taxon>malvids</taxon>
        <taxon>Myrtales</taxon>
        <taxon>Lythraceae</taxon>
        <taxon>Punica</taxon>
    </lineage>
</organism>
<accession>A0A218XBN6</accession>
<evidence type="ECO:0000313" key="9">
    <source>
        <dbReference type="RefSeq" id="XP_031395628.1"/>
    </source>
</evidence>
<dbReference type="Pfam" id="PF03018">
    <property type="entry name" value="Dirigent"/>
    <property type="match status" value="1"/>
</dbReference>
<sequence length="193" mass="20952">MALYLAKLPILLAILLMISPGPLPAKSSSTFSRSISPLSLGLKSEKLSHLHFYFHDIVSGPNPTAVRVAEANMTNQSVTGFGATVMIDDPLTEGPEQKSKPVGRAQGIYAMASQTEAALLMIMNFAFTEGKYNGSTLSILGRNSVFSQVRELPVLGGSGQFRFARGYAQARTHTYDVKTGDACVEYNVYVRHY</sequence>
<evidence type="ECO:0000256" key="1">
    <source>
        <dbReference type="ARBA" id="ARBA00010746"/>
    </source>
</evidence>
<dbReference type="RefSeq" id="XP_031395627.1">
    <property type="nucleotide sequence ID" value="XM_031539767.1"/>
</dbReference>
<evidence type="ECO:0000313" key="7">
    <source>
        <dbReference type="Proteomes" id="UP000515151"/>
    </source>
</evidence>
<dbReference type="Proteomes" id="UP000515151">
    <property type="component" value="Chromosome 5"/>
</dbReference>
<dbReference type="GO" id="GO:0048046">
    <property type="term" value="C:apoplast"/>
    <property type="evidence" value="ECO:0007669"/>
    <property type="project" value="UniProtKB-SubCell"/>
</dbReference>
<keyword evidence="4" id="KW-0052">Apoplast</keyword>
<reference evidence="8 9" key="4">
    <citation type="submission" date="2025-04" db="UniProtKB">
        <authorList>
            <consortium name="RefSeq"/>
        </authorList>
    </citation>
    <scope>IDENTIFICATION</scope>
    <source>
        <tissue evidence="8 9">Leaf</tissue>
    </source>
</reference>
<dbReference type="PANTHER" id="PTHR21495">
    <property type="entry name" value="NUCLEOPORIN-RELATED"/>
    <property type="match status" value="1"/>
</dbReference>
<feature type="chain" id="PRO_5044514721" description="Dirigent protein" evidence="4">
    <location>
        <begin position="26"/>
        <end position="193"/>
    </location>
</feature>
<dbReference type="Gene3D" id="2.40.480.10">
    <property type="entry name" value="Allene oxide cyclase-like"/>
    <property type="match status" value="1"/>
</dbReference>
<evidence type="ECO:0000256" key="2">
    <source>
        <dbReference type="ARBA" id="ARBA00011738"/>
    </source>
</evidence>
<dbReference type="RefSeq" id="XP_031395628.1">
    <property type="nucleotide sequence ID" value="XM_031539768.1"/>
</dbReference>
<keyword evidence="7" id="KW-1185">Reference proteome</keyword>
<comment type="similarity">
    <text evidence="1 4">Belongs to the plant dirigent protein family.</text>
</comment>